<dbReference type="Pfam" id="PF05402">
    <property type="entry name" value="PqqD"/>
    <property type="match status" value="1"/>
</dbReference>
<dbReference type="InterPro" id="IPR041881">
    <property type="entry name" value="PqqD_sf"/>
</dbReference>
<dbReference type="NCBIfam" id="TIGR03859">
    <property type="entry name" value="PQQ_PqqD"/>
    <property type="match status" value="1"/>
</dbReference>
<comment type="pathway">
    <text evidence="1">Cofactor biosynthesis; pyrroloquinoline quinone biosynthesis.</text>
</comment>
<dbReference type="AlphaFoldDB" id="A0A6J4LXW8"/>
<dbReference type="UniPathway" id="UPA00539"/>
<dbReference type="GO" id="GO:0048038">
    <property type="term" value="F:quinone binding"/>
    <property type="evidence" value="ECO:0007669"/>
    <property type="project" value="InterPro"/>
</dbReference>
<keyword evidence="3" id="KW-0884">PQQ biosynthesis</keyword>
<evidence type="ECO:0000256" key="2">
    <source>
        <dbReference type="ARBA" id="ARBA00011741"/>
    </source>
</evidence>
<protein>
    <recommendedName>
        <fullName evidence="5">Coenzyme PQQ synthesis protein D</fullName>
    </recommendedName>
</protein>
<organism evidence="4">
    <name type="scientific">uncultured Gemmatimonadaceae bacterium</name>
    <dbReference type="NCBI Taxonomy" id="246130"/>
    <lineage>
        <taxon>Bacteria</taxon>
        <taxon>Pseudomonadati</taxon>
        <taxon>Gemmatimonadota</taxon>
        <taxon>Gemmatimonadia</taxon>
        <taxon>Gemmatimonadales</taxon>
        <taxon>Gemmatimonadaceae</taxon>
        <taxon>environmental samples</taxon>
    </lineage>
</organism>
<evidence type="ECO:0000256" key="1">
    <source>
        <dbReference type="ARBA" id="ARBA00004886"/>
    </source>
</evidence>
<evidence type="ECO:0008006" key="5">
    <source>
        <dbReference type="Google" id="ProtNLM"/>
    </source>
</evidence>
<reference evidence="4" key="1">
    <citation type="submission" date="2020-02" db="EMBL/GenBank/DDBJ databases">
        <authorList>
            <person name="Meier V. D."/>
        </authorList>
    </citation>
    <scope>NUCLEOTIDE SEQUENCE</scope>
    <source>
        <strain evidence="4">AVDCRST_MAG11</strain>
    </source>
</reference>
<sequence>MPLTPDARPALWRLARLDFDPVRGQRVLLYPEGAMLLNGTGAAILELCDGRRTLADIAGELGARYGGADLLADVTEYLNALEQREMVRDAR</sequence>
<dbReference type="Gene3D" id="1.10.10.1150">
    <property type="entry name" value="Coenzyme PQQ synthesis protein D (PqqD)"/>
    <property type="match status" value="1"/>
</dbReference>
<accession>A0A6J4LXW8</accession>
<dbReference type="EMBL" id="CADCTU010000689">
    <property type="protein sequence ID" value="CAA9344772.1"/>
    <property type="molecule type" value="Genomic_DNA"/>
</dbReference>
<evidence type="ECO:0000313" key="4">
    <source>
        <dbReference type="EMBL" id="CAA9344772.1"/>
    </source>
</evidence>
<comment type="subunit">
    <text evidence="2">Monomer. Interacts with PqqE.</text>
</comment>
<proteinExistence type="predicted"/>
<name>A0A6J4LXW8_9BACT</name>
<evidence type="ECO:0000256" key="3">
    <source>
        <dbReference type="ARBA" id="ARBA00022905"/>
    </source>
</evidence>
<gene>
    <name evidence="4" type="ORF">AVDCRST_MAG11-3166</name>
</gene>
<dbReference type="InterPro" id="IPR022479">
    <property type="entry name" value="PqqD_bac"/>
</dbReference>
<dbReference type="GO" id="GO:0018189">
    <property type="term" value="P:pyrroloquinoline quinone biosynthetic process"/>
    <property type="evidence" value="ECO:0007669"/>
    <property type="project" value="UniProtKB-UniPathway"/>
</dbReference>
<dbReference type="InterPro" id="IPR008792">
    <property type="entry name" value="PQQD"/>
</dbReference>